<dbReference type="PROSITE" id="PS51456">
    <property type="entry name" value="MYOSIN_MOTOR"/>
    <property type="match status" value="1"/>
</dbReference>
<dbReference type="InterPro" id="IPR027417">
    <property type="entry name" value="P-loop_NTPase"/>
</dbReference>
<keyword evidence="1" id="KW-0547">Nucleotide-binding</keyword>
<dbReference type="Gene3D" id="6.20.240.20">
    <property type="match status" value="1"/>
</dbReference>
<reference evidence="9" key="1">
    <citation type="submission" date="2010-06" db="EMBL/GenBank/DDBJ databases">
        <authorList>
            <person name="Jiang H."/>
            <person name="Abraham K."/>
            <person name="Ali S."/>
            <person name="Alsbrooks S.L."/>
            <person name="Anim B.N."/>
            <person name="Anosike U.S."/>
            <person name="Attaway T."/>
            <person name="Bandaranaike D.P."/>
            <person name="Battles P.K."/>
            <person name="Bell S.N."/>
            <person name="Bell A.V."/>
            <person name="Beltran B."/>
            <person name="Bickham C."/>
            <person name="Bustamante Y."/>
            <person name="Caleb T."/>
            <person name="Canada A."/>
            <person name="Cardenas V."/>
            <person name="Carter K."/>
            <person name="Chacko J."/>
            <person name="Chandrabose M.N."/>
            <person name="Chavez D."/>
            <person name="Chavez A."/>
            <person name="Chen L."/>
            <person name="Chu H.-S."/>
            <person name="Claassen K.J."/>
            <person name="Cockrell R."/>
            <person name="Collins M."/>
            <person name="Cooper J.A."/>
            <person name="Cree A."/>
            <person name="Curry S.M."/>
            <person name="Da Y."/>
            <person name="Dao M.D."/>
            <person name="Das B."/>
            <person name="Davila M.-L."/>
            <person name="Davy-Carroll L."/>
            <person name="Denson S."/>
            <person name="Dinh H."/>
            <person name="Ebong V.E."/>
            <person name="Edwards J.R."/>
            <person name="Egan A."/>
            <person name="El-Daye J."/>
            <person name="Escobedo L."/>
            <person name="Fernandez S."/>
            <person name="Fernando P.R."/>
            <person name="Flagg N."/>
            <person name="Forbes L.D."/>
            <person name="Fowler R.G."/>
            <person name="Fu Q."/>
            <person name="Gabisi R.A."/>
            <person name="Ganer J."/>
            <person name="Garbino Pronczuk A."/>
            <person name="Garcia R.M."/>
            <person name="Garner T."/>
            <person name="Garrett T.E."/>
            <person name="Gonzalez D.A."/>
            <person name="Hamid H."/>
            <person name="Hawkins E.S."/>
            <person name="Hirani K."/>
            <person name="Hogues M.E."/>
            <person name="Hollins B."/>
            <person name="Hsiao C.-H."/>
            <person name="Jabil R."/>
            <person name="James M.L."/>
            <person name="Jhangiani S.N."/>
            <person name="Johnson B."/>
            <person name="Johnson Q."/>
            <person name="Joshi V."/>
            <person name="Kalu J.B."/>
            <person name="Kam C."/>
            <person name="Kashfia A."/>
            <person name="Keebler J."/>
            <person name="Kisamo H."/>
            <person name="Kovar C.L."/>
            <person name="Lago L.A."/>
            <person name="Lai C.-Y."/>
            <person name="Laidlaw J."/>
            <person name="Lara F."/>
            <person name="Le T.-K."/>
            <person name="Lee S.L."/>
            <person name="Legall F.H."/>
            <person name="Lemon S.J."/>
            <person name="Lewis L.R."/>
            <person name="Li B."/>
            <person name="Liu Y."/>
            <person name="Liu Y.-S."/>
            <person name="Lopez J."/>
            <person name="Lozado R.J."/>
            <person name="Lu J."/>
            <person name="Madu R.C."/>
            <person name="Maheshwari M."/>
            <person name="Maheshwari R."/>
            <person name="Malloy K."/>
            <person name="Martinez E."/>
            <person name="Mathew T."/>
            <person name="Mercado I.C."/>
            <person name="Mercado C."/>
            <person name="Meyer B."/>
            <person name="Montgomery K."/>
            <person name="Morgan M.B."/>
            <person name="Munidasa M."/>
            <person name="Nazareth L.V."/>
            <person name="Nelson J."/>
            <person name="Ng B.M."/>
            <person name="Nguyen N.B."/>
            <person name="Nguyen P.Q."/>
            <person name="Nguyen T."/>
            <person name="Obregon M."/>
            <person name="Okwuonu G.O."/>
            <person name="Onwere C.G."/>
            <person name="Orozco G."/>
            <person name="Parra A."/>
            <person name="Patel S."/>
            <person name="Patil S."/>
            <person name="Perez A."/>
            <person name="Perez Y."/>
            <person name="Pham C."/>
            <person name="Primus E.L."/>
            <person name="Pu L.-L."/>
            <person name="Puazo M."/>
            <person name="Qin X."/>
            <person name="Quiroz J.B."/>
            <person name="Reese J."/>
            <person name="Richards S."/>
            <person name="Rives C.M."/>
            <person name="Robberts R."/>
            <person name="Ruiz S.J."/>
            <person name="Ruiz M.J."/>
            <person name="Santibanez J."/>
            <person name="Schneider B.W."/>
            <person name="Sisson I."/>
            <person name="Smith M."/>
            <person name="Sodergren E."/>
            <person name="Song X.-Z."/>
            <person name="Song B.B."/>
            <person name="Summersgill H."/>
            <person name="Thelus R."/>
            <person name="Thornton R.D."/>
            <person name="Trejos Z.Y."/>
            <person name="Usmani K."/>
            <person name="Vattathil S."/>
            <person name="Villasana D."/>
            <person name="Walker D.L."/>
            <person name="Wang S."/>
            <person name="Wang K."/>
            <person name="White C.S."/>
            <person name="Williams A.C."/>
            <person name="Williamson J."/>
            <person name="Wilson K."/>
            <person name="Woghiren I.O."/>
            <person name="Woodworth J.R."/>
            <person name="Worley K.C."/>
            <person name="Wright R.A."/>
            <person name="Wu W."/>
            <person name="Young L."/>
            <person name="Zhang L."/>
            <person name="Zhang J."/>
            <person name="Zhu Y."/>
            <person name="Muzny D.M."/>
            <person name="Weinstock G."/>
            <person name="Gibbs R.A."/>
        </authorList>
    </citation>
    <scope>NUCLEOTIDE SEQUENCE [LARGE SCALE GENOMIC DNA]</scope>
    <source>
        <strain evidence="9">LSR1</strain>
    </source>
</reference>
<dbReference type="GO" id="GO:0016459">
    <property type="term" value="C:myosin complex"/>
    <property type="evidence" value="ECO:0007669"/>
    <property type="project" value="UniProtKB-KW"/>
</dbReference>
<dbReference type="Pfam" id="PF00063">
    <property type="entry name" value="Myosin_head"/>
    <property type="match status" value="1"/>
</dbReference>
<reference evidence="8" key="2">
    <citation type="submission" date="2022-06" db="UniProtKB">
        <authorList>
            <consortium name="EnsemblMetazoa"/>
        </authorList>
    </citation>
    <scope>IDENTIFICATION</scope>
</reference>
<dbReference type="OrthoDB" id="6108017at2759"/>
<dbReference type="Gene3D" id="3.40.850.10">
    <property type="entry name" value="Kinesin motor domain"/>
    <property type="match status" value="1"/>
</dbReference>
<proteinExistence type="inferred from homology"/>
<dbReference type="SUPFAM" id="SSF52540">
    <property type="entry name" value="P-loop containing nucleoside triphosphate hydrolases"/>
    <property type="match status" value="1"/>
</dbReference>
<dbReference type="GeneID" id="115034602"/>
<dbReference type="GO" id="GO:0007015">
    <property type="term" value="P:actin filament organization"/>
    <property type="evidence" value="ECO:0007669"/>
    <property type="project" value="TreeGrafter"/>
</dbReference>
<evidence type="ECO:0000256" key="3">
    <source>
        <dbReference type="ARBA" id="ARBA00023123"/>
    </source>
</evidence>
<dbReference type="Proteomes" id="UP000007819">
    <property type="component" value="Chromosome A3"/>
</dbReference>
<evidence type="ECO:0000313" key="8">
    <source>
        <dbReference type="EnsemblMetazoa" id="XP_029347473.1"/>
    </source>
</evidence>
<dbReference type="GeneID" id="115034482"/>
<evidence type="ECO:0000256" key="1">
    <source>
        <dbReference type="ARBA" id="ARBA00022741"/>
    </source>
</evidence>
<dbReference type="RefSeq" id="XP_029347772.1">
    <property type="nucleotide sequence ID" value="XM_029491912.1"/>
</dbReference>
<feature type="domain" description="Myosin motor" evidence="7">
    <location>
        <begin position="1"/>
        <end position="116"/>
    </location>
</feature>
<dbReference type="GO" id="GO:0005524">
    <property type="term" value="F:ATP binding"/>
    <property type="evidence" value="ECO:0007669"/>
    <property type="project" value="UniProtKB-KW"/>
</dbReference>
<evidence type="ECO:0000313" key="9">
    <source>
        <dbReference type="Proteomes" id="UP000007819"/>
    </source>
</evidence>
<dbReference type="GO" id="GO:0051015">
    <property type="term" value="F:actin filament binding"/>
    <property type="evidence" value="ECO:0007669"/>
    <property type="project" value="TreeGrafter"/>
</dbReference>
<dbReference type="InterPro" id="IPR001609">
    <property type="entry name" value="Myosin_head_motor_dom-like"/>
</dbReference>
<dbReference type="PANTHER" id="PTHR13140:SF706">
    <property type="entry name" value="DILUTE CLASS UNCONVENTIONAL MYOSIN, ISOFORM C"/>
    <property type="match status" value="1"/>
</dbReference>
<dbReference type="AlphaFoldDB" id="A0A8R2JUB7"/>
<organism evidence="8 9">
    <name type="scientific">Acyrthosiphon pisum</name>
    <name type="common">Pea aphid</name>
    <dbReference type="NCBI Taxonomy" id="7029"/>
    <lineage>
        <taxon>Eukaryota</taxon>
        <taxon>Metazoa</taxon>
        <taxon>Ecdysozoa</taxon>
        <taxon>Arthropoda</taxon>
        <taxon>Hexapoda</taxon>
        <taxon>Insecta</taxon>
        <taxon>Pterygota</taxon>
        <taxon>Neoptera</taxon>
        <taxon>Paraneoptera</taxon>
        <taxon>Hemiptera</taxon>
        <taxon>Sternorrhyncha</taxon>
        <taxon>Aphidomorpha</taxon>
        <taxon>Aphidoidea</taxon>
        <taxon>Aphididae</taxon>
        <taxon>Macrosiphini</taxon>
        <taxon>Acyrthosiphon</taxon>
    </lineage>
</organism>
<keyword evidence="9" id="KW-1185">Reference proteome</keyword>
<comment type="caution">
    <text evidence="6">Lacks conserved residue(s) required for the propagation of feature annotation.</text>
</comment>
<dbReference type="RefSeq" id="XP_029347473.1">
    <property type="nucleotide sequence ID" value="XM_029491613.1"/>
</dbReference>
<dbReference type="GO" id="GO:0016020">
    <property type="term" value="C:membrane"/>
    <property type="evidence" value="ECO:0007669"/>
    <property type="project" value="TreeGrafter"/>
</dbReference>
<name>A0A8R2JUB7_ACYPI</name>
<dbReference type="InterPro" id="IPR036961">
    <property type="entry name" value="Kinesin_motor_dom_sf"/>
</dbReference>
<dbReference type="PANTHER" id="PTHR13140">
    <property type="entry name" value="MYOSIN"/>
    <property type="match status" value="1"/>
</dbReference>
<evidence type="ECO:0000256" key="6">
    <source>
        <dbReference type="PROSITE-ProRule" id="PRU00782"/>
    </source>
</evidence>
<protein>
    <recommendedName>
        <fullName evidence="7">Myosin motor domain-containing protein</fullName>
    </recommendedName>
</protein>
<keyword evidence="3 6" id="KW-0518">Myosin</keyword>
<dbReference type="GO" id="GO:0005737">
    <property type="term" value="C:cytoplasm"/>
    <property type="evidence" value="ECO:0007669"/>
    <property type="project" value="TreeGrafter"/>
</dbReference>
<accession>A0A8R2JUB7</accession>
<dbReference type="EnsemblMetazoa" id="XM_029491613.1">
    <property type="protein sequence ID" value="XP_029347473.1"/>
    <property type="gene ID" value="LOC115034482"/>
</dbReference>
<keyword evidence="5 6" id="KW-0009">Actin-binding</keyword>
<evidence type="ECO:0000256" key="4">
    <source>
        <dbReference type="ARBA" id="ARBA00023175"/>
    </source>
</evidence>
<evidence type="ECO:0000256" key="2">
    <source>
        <dbReference type="ARBA" id="ARBA00022840"/>
    </source>
</evidence>
<comment type="similarity">
    <text evidence="6">Belongs to the TRAFAC class myosin-kinesin ATPase superfamily. Myosin family.</text>
</comment>
<sequence length="116" mass="13821">MTTLNDTTPHYIRCVKPNDNKLPFVFDNQRAVYQLRACCVLETIRISADGFPSRWTYVDFFLRYRVLLESKKINRNYPKLTCQQIIEEHIEVYYLIKKTISLAIQKYSSELVKLHT</sequence>
<evidence type="ECO:0000256" key="5">
    <source>
        <dbReference type="ARBA" id="ARBA00023203"/>
    </source>
</evidence>
<keyword evidence="2" id="KW-0067">ATP-binding</keyword>
<dbReference type="EnsemblMetazoa" id="XM_029491912.1">
    <property type="protein sequence ID" value="XP_029347772.1"/>
    <property type="gene ID" value="LOC115034602"/>
</dbReference>
<dbReference type="KEGG" id="api:115034602"/>
<dbReference type="GO" id="GO:0000146">
    <property type="term" value="F:microfilament motor activity"/>
    <property type="evidence" value="ECO:0007669"/>
    <property type="project" value="TreeGrafter"/>
</dbReference>
<keyword evidence="4" id="KW-0505">Motor protein</keyword>
<evidence type="ECO:0000259" key="7">
    <source>
        <dbReference type="PROSITE" id="PS51456"/>
    </source>
</evidence>
<dbReference type="KEGG" id="api:115034482"/>